<proteinExistence type="predicted"/>
<dbReference type="Pfam" id="PF00440">
    <property type="entry name" value="TetR_N"/>
    <property type="match status" value="1"/>
</dbReference>
<evidence type="ECO:0000256" key="3">
    <source>
        <dbReference type="PROSITE-ProRule" id="PRU00335"/>
    </source>
</evidence>
<dbReference type="PROSITE" id="PS50977">
    <property type="entry name" value="HTH_TETR_2"/>
    <property type="match status" value="1"/>
</dbReference>
<dbReference type="InterPro" id="IPR001647">
    <property type="entry name" value="HTH_TetR"/>
</dbReference>
<comment type="caution">
    <text evidence="5">The sequence shown here is derived from an EMBL/GenBank/DDBJ whole genome shotgun (WGS) entry which is preliminary data.</text>
</comment>
<keyword evidence="6" id="KW-1185">Reference proteome</keyword>
<gene>
    <name evidence="5" type="ORF">FPQ13_06380</name>
</gene>
<evidence type="ECO:0000313" key="5">
    <source>
        <dbReference type="EMBL" id="TSJ65675.1"/>
    </source>
</evidence>
<evidence type="ECO:0000259" key="4">
    <source>
        <dbReference type="PROSITE" id="PS50977"/>
    </source>
</evidence>
<keyword evidence="1" id="KW-0678">Repressor</keyword>
<protein>
    <submittedName>
        <fullName evidence="5">TetR/AcrR family transcriptional regulator</fullName>
    </submittedName>
</protein>
<sequence>MTELKDKKTEIIEASIELFAKKGFHTTSVQEIVNKANVAKGSFYTYFQSKNELIFSIYTYYSNLTQNKMDQVKERYDDPREAFKKQLEIFFELLKSNKSLIVMLMQGQISIDKDIESLIQQSKQRNFNWAKENLAAIYGEDFQLYLNDAAILLNGIVNGYASWLIGDNADFETDRLAAFTVRRLDDVCYGMQQQNEEPMIQELPDYLQERSLIAQEIEWKLSNEIESNETTEKAIEAIQVLQEEFQKEHPQSVVIQSMLQLIEQVEETKKETNRLRRLIE</sequence>
<dbReference type="Gene3D" id="1.10.357.10">
    <property type="entry name" value="Tetracycline Repressor, domain 2"/>
    <property type="match status" value="1"/>
</dbReference>
<feature type="DNA-binding region" description="H-T-H motif" evidence="3">
    <location>
        <begin position="28"/>
        <end position="47"/>
    </location>
</feature>
<dbReference type="PRINTS" id="PR00455">
    <property type="entry name" value="HTHTETR"/>
</dbReference>
<dbReference type="InterPro" id="IPR009057">
    <property type="entry name" value="Homeodomain-like_sf"/>
</dbReference>
<feature type="domain" description="HTH tetR-type" evidence="4">
    <location>
        <begin position="5"/>
        <end position="65"/>
    </location>
</feature>
<organism evidence="5 6">
    <name type="scientific">Allobacillus salarius</name>
    <dbReference type="NCBI Taxonomy" id="1955272"/>
    <lineage>
        <taxon>Bacteria</taxon>
        <taxon>Bacillati</taxon>
        <taxon>Bacillota</taxon>
        <taxon>Bacilli</taxon>
        <taxon>Bacillales</taxon>
        <taxon>Bacillaceae</taxon>
        <taxon>Allobacillus</taxon>
    </lineage>
</organism>
<dbReference type="PANTHER" id="PTHR43479:SF22">
    <property type="entry name" value="TRANSCRIPTIONAL REGULATOR, TETR FAMILY"/>
    <property type="match status" value="1"/>
</dbReference>
<dbReference type="SUPFAM" id="SSF46689">
    <property type="entry name" value="Homeodomain-like"/>
    <property type="match status" value="1"/>
</dbReference>
<evidence type="ECO:0000256" key="2">
    <source>
        <dbReference type="ARBA" id="ARBA00023125"/>
    </source>
</evidence>
<dbReference type="PANTHER" id="PTHR43479">
    <property type="entry name" value="ACREF/ENVCD OPERON REPRESSOR-RELATED"/>
    <property type="match status" value="1"/>
</dbReference>
<dbReference type="InterPro" id="IPR023772">
    <property type="entry name" value="DNA-bd_HTH_TetR-type_CS"/>
</dbReference>
<keyword evidence="2 3" id="KW-0238">DNA-binding</keyword>
<dbReference type="AlphaFoldDB" id="A0A556PMP7"/>
<dbReference type="PROSITE" id="PS01081">
    <property type="entry name" value="HTH_TETR_1"/>
    <property type="match status" value="1"/>
</dbReference>
<dbReference type="Proteomes" id="UP000316425">
    <property type="component" value="Unassembled WGS sequence"/>
</dbReference>
<name>A0A556PMP7_9BACI</name>
<dbReference type="InterPro" id="IPR050624">
    <property type="entry name" value="HTH-type_Tx_Regulator"/>
</dbReference>
<evidence type="ECO:0000256" key="1">
    <source>
        <dbReference type="ARBA" id="ARBA00022491"/>
    </source>
</evidence>
<accession>A0A556PMP7</accession>
<dbReference type="EMBL" id="VMHE01000008">
    <property type="protein sequence ID" value="TSJ65675.1"/>
    <property type="molecule type" value="Genomic_DNA"/>
</dbReference>
<reference evidence="5 6" key="1">
    <citation type="submission" date="2019-07" db="EMBL/GenBank/DDBJ databases">
        <title>Allobacillus sp. nov. SKP isolated from shrimp paste of Euphausiacea.</title>
        <authorList>
            <person name="Kanchanasin P."/>
            <person name="Tanasupawat S."/>
            <person name="Shi W."/>
            <person name="Wu L."/>
            <person name="Ma J."/>
        </authorList>
    </citation>
    <scope>NUCLEOTIDE SEQUENCE [LARGE SCALE GENOMIC DNA]</scope>
    <source>
        <strain evidence="5 6">SKP4-8</strain>
    </source>
</reference>
<dbReference type="GO" id="GO:0003677">
    <property type="term" value="F:DNA binding"/>
    <property type="evidence" value="ECO:0007669"/>
    <property type="project" value="UniProtKB-UniRule"/>
</dbReference>
<evidence type="ECO:0000313" key="6">
    <source>
        <dbReference type="Proteomes" id="UP000316425"/>
    </source>
</evidence>